<evidence type="ECO:0000313" key="3">
    <source>
        <dbReference type="EMBL" id="WGH94305.1"/>
    </source>
</evidence>
<dbReference type="CDD" id="cd02440">
    <property type="entry name" value="AdoMet_MTases"/>
    <property type="match status" value="1"/>
</dbReference>
<evidence type="ECO:0000256" key="1">
    <source>
        <dbReference type="ARBA" id="ARBA00022679"/>
    </source>
</evidence>
<dbReference type="InterPro" id="IPR041698">
    <property type="entry name" value="Methyltransf_25"/>
</dbReference>
<dbReference type="PANTHER" id="PTHR43861">
    <property type="entry name" value="TRANS-ACONITATE 2-METHYLTRANSFERASE-RELATED"/>
    <property type="match status" value="1"/>
</dbReference>
<keyword evidence="1 3" id="KW-0808">Transferase</keyword>
<dbReference type="InterPro" id="IPR029063">
    <property type="entry name" value="SAM-dependent_MTases_sf"/>
</dbReference>
<evidence type="ECO:0000313" key="4">
    <source>
        <dbReference type="Proteomes" id="UP001224674"/>
    </source>
</evidence>
<dbReference type="AlphaFoldDB" id="A0AAJ6DD33"/>
<accession>A0AAJ6DD33</accession>
<feature type="domain" description="Methyltransferase" evidence="2">
    <location>
        <begin position="44"/>
        <end position="145"/>
    </location>
</feature>
<protein>
    <submittedName>
        <fullName evidence="3">Class I SAM-dependent methyltransferase</fullName>
        <ecNumber evidence="3">2.1.-.-</ecNumber>
    </submittedName>
</protein>
<dbReference type="EC" id="2.1.-.-" evidence="3"/>
<dbReference type="GO" id="GO:0032259">
    <property type="term" value="P:methylation"/>
    <property type="evidence" value="ECO:0007669"/>
    <property type="project" value="UniProtKB-KW"/>
</dbReference>
<keyword evidence="4" id="KW-1185">Reference proteome</keyword>
<dbReference type="EMBL" id="CP122566">
    <property type="protein sequence ID" value="WGH94305.1"/>
    <property type="molecule type" value="Genomic_DNA"/>
</dbReference>
<dbReference type="Gene3D" id="2.20.130.10">
    <property type="entry name" value="CAC2371-like domains"/>
    <property type="match status" value="1"/>
</dbReference>
<sequence length="262" mass="28948">MIDHVISNGQLTASFYDEVTAPDSFPDEAAEWLLSTIGPERTSILDLGVGTGRVLSRIARSLQRDKVLTRYRLHGVDISPEMIAQARSKPELAGVTFTIDDVRSVCLSEQYSAVICLGNTLGMSLEDNALTEIFKTAARHLDSAGLFIVDFQNPVALDSLFTEASVVSSFEQNDSNEASGIVQFFSRPTERLFRINQHWIVKDEVTSFVEEISLYPAEQVREVAESCGFNLVDAYGDYLGSPLIGTASFMNVLVFRYEPSTI</sequence>
<name>A0AAJ6DD33_9MICC</name>
<dbReference type="GO" id="GO:0008168">
    <property type="term" value="F:methyltransferase activity"/>
    <property type="evidence" value="ECO:0007669"/>
    <property type="project" value="UniProtKB-KW"/>
</dbReference>
<dbReference type="RefSeq" id="WP_110123193.1">
    <property type="nucleotide sequence ID" value="NZ_CP122562.1"/>
</dbReference>
<dbReference type="Gene3D" id="3.40.50.150">
    <property type="entry name" value="Vaccinia Virus protein VP39"/>
    <property type="match status" value="1"/>
</dbReference>
<keyword evidence="3" id="KW-0489">Methyltransferase</keyword>
<dbReference type="Pfam" id="PF13649">
    <property type="entry name" value="Methyltransf_25"/>
    <property type="match status" value="1"/>
</dbReference>
<organism evidence="3 4">
    <name type="scientific">Auritidibacter ignavus</name>
    <dbReference type="NCBI Taxonomy" id="678932"/>
    <lineage>
        <taxon>Bacteria</taxon>
        <taxon>Bacillati</taxon>
        <taxon>Actinomycetota</taxon>
        <taxon>Actinomycetes</taxon>
        <taxon>Micrococcales</taxon>
        <taxon>Micrococcaceae</taxon>
        <taxon>Auritidibacter</taxon>
    </lineage>
</organism>
<dbReference type="Proteomes" id="UP001224674">
    <property type="component" value="Chromosome"/>
</dbReference>
<dbReference type="SUPFAM" id="SSF53335">
    <property type="entry name" value="S-adenosyl-L-methionine-dependent methyltransferases"/>
    <property type="match status" value="1"/>
</dbReference>
<reference evidence="3 4" key="1">
    <citation type="submission" date="2023-03" db="EMBL/GenBank/DDBJ databases">
        <title>Complete genome sequences of several Auritidibacter ignavus strains isolated from ear infections.</title>
        <authorList>
            <person name="Baehr T."/>
            <person name="Baumhoegger A.M."/>
        </authorList>
    </citation>
    <scope>NUCLEOTIDE SEQUENCE [LARGE SCALE GENOMIC DNA]</scope>
    <source>
        <strain evidence="3 4">BABAE-6</strain>
    </source>
</reference>
<evidence type="ECO:0000259" key="2">
    <source>
        <dbReference type="Pfam" id="PF13649"/>
    </source>
</evidence>
<gene>
    <name evidence="3" type="ORF">QDX21_05820</name>
</gene>
<proteinExistence type="predicted"/>